<dbReference type="Proteomes" id="UP000185161">
    <property type="component" value="Chromosome"/>
</dbReference>
<reference evidence="2 4" key="3">
    <citation type="submission" date="2018-07" db="EMBL/GenBank/DDBJ databases">
        <title>Genomic and Epidemiologic Investigation of an Indolent Hospital Outbreak.</title>
        <authorList>
            <person name="Johnson R.C."/>
            <person name="Deming C."/>
            <person name="Conlan S."/>
            <person name="Zellmer C.J."/>
            <person name="Michelin A.V."/>
            <person name="Lee-Lin S."/>
            <person name="Thomas P.J."/>
            <person name="Park M."/>
            <person name="Weingarten R.A."/>
            <person name="Less J."/>
            <person name="Dekker J.P."/>
            <person name="Frank K.M."/>
            <person name="Musser K.A."/>
            <person name="Mcquiston J.R."/>
            <person name="Henderson D.K."/>
            <person name="Lau A.F."/>
            <person name="Palmore T.N."/>
            <person name="Segre J.A."/>
        </authorList>
    </citation>
    <scope>NUCLEOTIDE SEQUENCE [LARGE SCALE GENOMIC DNA]</scope>
    <source>
        <strain evidence="2 4">SK-NIH.Env10_0317</strain>
    </source>
</reference>
<reference evidence="3" key="2">
    <citation type="submission" date="2016-12" db="EMBL/GenBank/DDBJ databases">
        <title>Whole genome sequencing of Sphingomonas sp. ABOJV.</title>
        <authorList>
            <person name="Conlan S."/>
            <person name="Thomas P.J."/>
            <person name="Mullikin J."/>
            <person name="Palmore T.N."/>
            <person name="Frank K.M."/>
            <person name="Segre J.A."/>
        </authorList>
    </citation>
    <scope>NUCLEOTIDE SEQUENCE [LARGE SCALE GENOMIC DNA]</scope>
    <source>
        <strain evidence="3">ABOJV</strain>
    </source>
</reference>
<dbReference type="SUPFAM" id="SSF46785">
    <property type="entry name" value="Winged helix' DNA-binding domain"/>
    <property type="match status" value="1"/>
</dbReference>
<dbReference type="AlphaFoldDB" id="A0A1L6JBX8"/>
<gene>
    <name evidence="1" type="ORF">BRX40_14385</name>
    <name evidence="2" type="ORF">CA257_12290</name>
</gene>
<proteinExistence type="predicted"/>
<dbReference type="EMBL" id="CP018820">
    <property type="protein sequence ID" value="APR53461.1"/>
    <property type="molecule type" value="Genomic_DNA"/>
</dbReference>
<dbReference type="EMBL" id="QQWO01000009">
    <property type="protein sequence ID" value="RSV02667.1"/>
    <property type="molecule type" value="Genomic_DNA"/>
</dbReference>
<sequence length="183" mass="20301">MLFRRDTLEGVANGTITLAFRRWRSAAAVTGGTQRTTHGVVRFGLVERIELMAIDAEEAVAAGYADRDVLLRELNSRPGDLYRIELAGIDDDPREALREQADVDPDILAWLVRIDWALPILRAIDQAPEVRAADIAEPLGMPRDRFKARVRELKNRGLTISLETGYRISPRGAAALAKLSRSA</sequence>
<dbReference type="KEGG" id="skr:BRX40_14385"/>
<protein>
    <submittedName>
        <fullName evidence="2">ASCH domain-containing protein</fullName>
    </submittedName>
</protein>
<dbReference type="GeneID" id="44133753"/>
<evidence type="ECO:0000313" key="4">
    <source>
        <dbReference type="Proteomes" id="UP000286681"/>
    </source>
</evidence>
<dbReference type="OrthoDB" id="121143at2"/>
<dbReference type="Proteomes" id="UP000286681">
    <property type="component" value="Unassembled WGS sequence"/>
</dbReference>
<dbReference type="InterPro" id="IPR036390">
    <property type="entry name" value="WH_DNA-bd_sf"/>
</dbReference>
<accession>A0A1L6JBX8</accession>
<dbReference type="RefSeq" id="WP_075152080.1">
    <property type="nucleotide sequence ID" value="NZ_CP018820.1"/>
</dbReference>
<keyword evidence="3" id="KW-1185">Reference proteome</keyword>
<name>A0A1L6JBX8_9SPHN</name>
<dbReference type="STRING" id="93064.BRX40_14385"/>
<evidence type="ECO:0000313" key="1">
    <source>
        <dbReference type="EMBL" id="APR53461.1"/>
    </source>
</evidence>
<organism evidence="1 3">
    <name type="scientific">Sphingomonas koreensis</name>
    <dbReference type="NCBI Taxonomy" id="93064"/>
    <lineage>
        <taxon>Bacteria</taxon>
        <taxon>Pseudomonadati</taxon>
        <taxon>Pseudomonadota</taxon>
        <taxon>Alphaproteobacteria</taxon>
        <taxon>Sphingomonadales</taxon>
        <taxon>Sphingomonadaceae</taxon>
        <taxon>Sphingomonas</taxon>
    </lineage>
</organism>
<evidence type="ECO:0000313" key="2">
    <source>
        <dbReference type="EMBL" id="RSV02667.1"/>
    </source>
</evidence>
<reference evidence="1" key="1">
    <citation type="submission" date="2016-12" db="EMBL/GenBank/DDBJ databases">
        <title>Whole genome sequencing of Sphingomonas koreensis.</title>
        <authorList>
            <person name="Conlan S."/>
            <person name="Thomas P.J."/>
            <person name="Mullikin J."/>
            <person name="Palmore T.N."/>
            <person name="Frank K.M."/>
            <person name="Segre J.A."/>
        </authorList>
    </citation>
    <scope>NUCLEOTIDE SEQUENCE</scope>
    <source>
        <strain evidence="1">ABOJV</strain>
    </source>
</reference>
<evidence type="ECO:0000313" key="3">
    <source>
        <dbReference type="Proteomes" id="UP000185161"/>
    </source>
</evidence>